<keyword evidence="2 6" id="KW-0812">Transmembrane</keyword>
<dbReference type="GO" id="GO:0015499">
    <property type="term" value="F:formate transmembrane transporter activity"/>
    <property type="evidence" value="ECO:0007669"/>
    <property type="project" value="TreeGrafter"/>
</dbReference>
<protein>
    <submittedName>
        <fullName evidence="7">Formate/nitrite transporter family protein</fullName>
    </submittedName>
</protein>
<dbReference type="InterPro" id="IPR023271">
    <property type="entry name" value="Aquaporin-like"/>
</dbReference>
<evidence type="ECO:0000256" key="5">
    <source>
        <dbReference type="ARBA" id="ARBA00049660"/>
    </source>
</evidence>
<keyword evidence="4 6" id="KW-0472">Membrane</keyword>
<dbReference type="Proteomes" id="UP000823613">
    <property type="component" value="Unassembled WGS sequence"/>
</dbReference>
<dbReference type="Gene3D" id="1.20.1080.10">
    <property type="entry name" value="Glycerol uptake facilitator protein"/>
    <property type="match status" value="1"/>
</dbReference>
<sequence>MLKEKIRVFILGILAGILIGIGGFSNLYCNLKFNNPILGGVFFSFGLIFICFTGLNLFTGKVGYIFENKLSYFIDVLIMMVANFIGVMLVGLIFAKTNTISFESLTSFISKKIILTDSCDAFNLFLMSIVAGALVFLAVEGYKKFTSPITKLISIMLPIAIMVIIGGEHSVANGFYYFGAIFNISEEGYKVFLSLLISVAGNIIGSLILWSLFALVQKLTKKENKSL</sequence>
<feature type="transmembrane region" description="Helical" evidence="6">
    <location>
        <begin position="121"/>
        <end position="140"/>
    </location>
</feature>
<comment type="subcellular location">
    <subcellularLocation>
        <location evidence="1">Membrane</location>
        <topology evidence="1">Multi-pass membrane protein</topology>
    </subcellularLocation>
</comment>
<evidence type="ECO:0000313" key="7">
    <source>
        <dbReference type="EMBL" id="MBO8428257.1"/>
    </source>
</evidence>
<organism evidence="7 8">
    <name type="scientific">Candidatus Onthovivens merdipullorum</name>
    <dbReference type="NCBI Taxonomy" id="2840889"/>
    <lineage>
        <taxon>Bacteria</taxon>
        <taxon>Bacillati</taxon>
        <taxon>Bacillota</taxon>
        <taxon>Bacilli</taxon>
        <taxon>Bacillales</taxon>
        <taxon>Candidatus Onthovivens</taxon>
    </lineage>
</organism>
<feature type="transmembrane region" description="Helical" evidence="6">
    <location>
        <begin position="152"/>
        <end position="171"/>
    </location>
</feature>
<dbReference type="Pfam" id="PF01226">
    <property type="entry name" value="Form_Nir_trans"/>
    <property type="match status" value="1"/>
</dbReference>
<accession>A0A9D9GXU2</accession>
<evidence type="ECO:0000256" key="4">
    <source>
        <dbReference type="ARBA" id="ARBA00023136"/>
    </source>
</evidence>
<comment type="caution">
    <text evidence="7">The sequence shown here is derived from an EMBL/GenBank/DDBJ whole genome shotgun (WGS) entry which is preliminary data.</text>
</comment>
<evidence type="ECO:0000256" key="6">
    <source>
        <dbReference type="SAM" id="Phobius"/>
    </source>
</evidence>
<evidence type="ECO:0000256" key="1">
    <source>
        <dbReference type="ARBA" id="ARBA00004141"/>
    </source>
</evidence>
<proteinExistence type="inferred from homology"/>
<evidence type="ECO:0000313" key="8">
    <source>
        <dbReference type="Proteomes" id="UP000823613"/>
    </source>
</evidence>
<dbReference type="InterPro" id="IPR000292">
    <property type="entry name" value="For/NO2_transpt"/>
</dbReference>
<dbReference type="AlphaFoldDB" id="A0A9D9GXU2"/>
<dbReference type="GO" id="GO:0005886">
    <property type="term" value="C:plasma membrane"/>
    <property type="evidence" value="ECO:0007669"/>
    <property type="project" value="TreeGrafter"/>
</dbReference>
<feature type="transmembrane region" description="Helical" evidence="6">
    <location>
        <begin position="7"/>
        <end position="25"/>
    </location>
</feature>
<dbReference type="EMBL" id="JADIMY010000130">
    <property type="protein sequence ID" value="MBO8428257.1"/>
    <property type="molecule type" value="Genomic_DNA"/>
</dbReference>
<comment type="similarity">
    <text evidence="5">Belongs to the FNT transporter (TC 1.A.16) family.</text>
</comment>
<keyword evidence="3 6" id="KW-1133">Transmembrane helix</keyword>
<feature type="transmembrane region" description="Helical" evidence="6">
    <location>
        <begin position="37"/>
        <end position="58"/>
    </location>
</feature>
<reference evidence="7" key="1">
    <citation type="submission" date="2020-10" db="EMBL/GenBank/DDBJ databases">
        <authorList>
            <person name="Gilroy R."/>
        </authorList>
    </citation>
    <scope>NUCLEOTIDE SEQUENCE</scope>
    <source>
        <strain evidence="7">11159</strain>
    </source>
</reference>
<dbReference type="PANTHER" id="PTHR30520">
    <property type="entry name" value="FORMATE TRANSPORTER-RELATED"/>
    <property type="match status" value="1"/>
</dbReference>
<gene>
    <name evidence="7" type="ORF">IAC58_06920</name>
</gene>
<evidence type="ECO:0000256" key="3">
    <source>
        <dbReference type="ARBA" id="ARBA00022989"/>
    </source>
</evidence>
<evidence type="ECO:0000256" key="2">
    <source>
        <dbReference type="ARBA" id="ARBA00022692"/>
    </source>
</evidence>
<name>A0A9D9GXU2_9BACL</name>
<dbReference type="PANTHER" id="PTHR30520:SF6">
    <property type="entry name" value="FORMATE_NITRATE FAMILY TRANSPORTER (EUROFUNG)"/>
    <property type="match status" value="1"/>
</dbReference>
<reference evidence="7" key="2">
    <citation type="journal article" date="2021" name="PeerJ">
        <title>Extensive microbial diversity within the chicken gut microbiome revealed by metagenomics and culture.</title>
        <authorList>
            <person name="Gilroy R."/>
            <person name="Ravi A."/>
            <person name="Getino M."/>
            <person name="Pursley I."/>
            <person name="Horton D.L."/>
            <person name="Alikhan N.F."/>
            <person name="Baker D."/>
            <person name="Gharbi K."/>
            <person name="Hall N."/>
            <person name="Watson M."/>
            <person name="Adriaenssens E.M."/>
            <person name="Foster-Nyarko E."/>
            <person name="Jarju S."/>
            <person name="Secka A."/>
            <person name="Antonio M."/>
            <person name="Oren A."/>
            <person name="Chaudhuri R.R."/>
            <person name="La Ragione R."/>
            <person name="Hildebrand F."/>
            <person name="Pallen M.J."/>
        </authorList>
    </citation>
    <scope>NUCLEOTIDE SEQUENCE</scope>
    <source>
        <strain evidence="7">11159</strain>
    </source>
</reference>
<feature type="transmembrane region" description="Helical" evidence="6">
    <location>
        <begin position="70"/>
        <end position="95"/>
    </location>
</feature>
<feature type="transmembrane region" description="Helical" evidence="6">
    <location>
        <begin position="191"/>
        <end position="216"/>
    </location>
</feature>